<name>A0A5C6D879_9BACT</name>
<feature type="region of interest" description="Disordered" evidence="1">
    <location>
        <begin position="1"/>
        <end position="20"/>
    </location>
</feature>
<dbReference type="OrthoDB" id="278164at2"/>
<proteinExistence type="predicted"/>
<feature type="region of interest" description="Disordered" evidence="1">
    <location>
        <begin position="61"/>
        <end position="102"/>
    </location>
</feature>
<dbReference type="AlphaFoldDB" id="A0A5C6D879"/>
<evidence type="ECO:0000313" key="2">
    <source>
        <dbReference type="EMBL" id="TWU32305.1"/>
    </source>
</evidence>
<sequence>MSTRITVGLNRKRGQPDYGSHGASCHIDFEIGGDSLSGQSDQLAVRIQEAYRLCRQEVERELGDDAPSATPTSSHRVSNEAPRLNGHTSAKSNGQSRIREATDAQIRAIHAIASKANVHLASQLQQEFAVSSPKQLTIRQASELIESLKGRLEAS</sequence>
<organism evidence="2 3">
    <name type="scientific">Novipirellula artificiosorum</name>
    <dbReference type="NCBI Taxonomy" id="2528016"/>
    <lineage>
        <taxon>Bacteria</taxon>
        <taxon>Pseudomonadati</taxon>
        <taxon>Planctomycetota</taxon>
        <taxon>Planctomycetia</taxon>
        <taxon>Pirellulales</taxon>
        <taxon>Pirellulaceae</taxon>
        <taxon>Novipirellula</taxon>
    </lineage>
</organism>
<reference evidence="2 3" key="1">
    <citation type="submission" date="2019-02" db="EMBL/GenBank/DDBJ databases">
        <title>Deep-cultivation of Planctomycetes and their phenomic and genomic characterization uncovers novel biology.</title>
        <authorList>
            <person name="Wiegand S."/>
            <person name="Jogler M."/>
            <person name="Boedeker C."/>
            <person name="Pinto D."/>
            <person name="Vollmers J."/>
            <person name="Rivas-Marin E."/>
            <person name="Kohn T."/>
            <person name="Peeters S.H."/>
            <person name="Heuer A."/>
            <person name="Rast P."/>
            <person name="Oberbeckmann S."/>
            <person name="Bunk B."/>
            <person name="Jeske O."/>
            <person name="Meyerdierks A."/>
            <person name="Storesund J.E."/>
            <person name="Kallscheuer N."/>
            <person name="Luecker S."/>
            <person name="Lage O.M."/>
            <person name="Pohl T."/>
            <person name="Merkel B.J."/>
            <person name="Hornburger P."/>
            <person name="Mueller R.-W."/>
            <person name="Bruemmer F."/>
            <person name="Labrenz M."/>
            <person name="Spormann A.M."/>
            <person name="Op Den Camp H."/>
            <person name="Overmann J."/>
            <person name="Amann R."/>
            <person name="Jetten M.S.M."/>
            <person name="Mascher T."/>
            <person name="Medema M.H."/>
            <person name="Devos D.P."/>
            <person name="Kaster A.-K."/>
            <person name="Ovreas L."/>
            <person name="Rohde M."/>
            <person name="Galperin M.Y."/>
            <person name="Jogler C."/>
        </authorList>
    </citation>
    <scope>NUCLEOTIDE SEQUENCE [LARGE SCALE GENOMIC DNA]</scope>
    <source>
        <strain evidence="2 3">Poly41</strain>
    </source>
</reference>
<dbReference type="RefSeq" id="WP_146530533.1">
    <property type="nucleotide sequence ID" value="NZ_SJPV01000013.1"/>
</dbReference>
<protein>
    <submittedName>
        <fullName evidence="2">Uncharacterized protein</fullName>
    </submittedName>
</protein>
<keyword evidence="3" id="KW-1185">Reference proteome</keyword>
<dbReference type="EMBL" id="SJPV01000013">
    <property type="protein sequence ID" value="TWU32305.1"/>
    <property type="molecule type" value="Genomic_DNA"/>
</dbReference>
<evidence type="ECO:0000256" key="1">
    <source>
        <dbReference type="SAM" id="MobiDB-lite"/>
    </source>
</evidence>
<accession>A0A5C6D879</accession>
<dbReference type="Proteomes" id="UP000319143">
    <property type="component" value="Unassembled WGS sequence"/>
</dbReference>
<evidence type="ECO:0000313" key="3">
    <source>
        <dbReference type="Proteomes" id="UP000319143"/>
    </source>
</evidence>
<comment type="caution">
    <text evidence="2">The sequence shown here is derived from an EMBL/GenBank/DDBJ whole genome shotgun (WGS) entry which is preliminary data.</text>
</comment>
<feature type="compositionally biased region" description="Polar residues" evidence="1">
    <location>
        <begin position="86"/>
        <end position="96"/>
    </location>
</feature>
<gene>
    <name evidence="2" type="ORF">Poly41_57910</name>
</gene>